<dbReference type="EMBL" id="QUMQ01000001">
    <property type="protein sequence ID" value="REF94736.1"/>
    <property type="molecule type" value="Genomic_DNA"/>
</dbReference>
<reference evidence="3 4" key="1">
    <citation type="submission" date="2018-08" db="EMBL/GenBank/DDBJ databases">
        <title>Sequencing the genomes of 1000 actinobacteria strains.</title>
        <authorList>
            <person name="Klenk H.-P."/>
        </authorList>
    </citation>
    <scope>NUCLEOTIDE SEQUENCE [LARGE SCALE GENOMIC DNA]</scope>
    <source>
        <strain evidence="3 4">DSM 44099</strain>
    </source>
</reference>
<dbReference type="Pfam" id="PF00561">
    <property type="entry name" value="Abhydrolase_1"/>
    <property type="match status" value="1"/>
</dbReference>
<dbReference type="RefSeq" id="WP_116066504.1">
    <property type="nucleotide sequence ID" value="NZ_BONB01000001.1"/>
</dbReference>
<keyword evidence="4" id="KW-1185">Reference proteome</keyword>
<evidence type="ECO:0000259" key="2">
    <source>
        <dbReference type="Pfam" id="PF00561"/>
    </source>
</evidence>
<dbReference type="PRINTS" id="PR00111">
    <property type="entry name" value="ABHYDROLASE"/>
</dbReference>
<organism evidence="3 4">
    <name type="scientific">Asanoa ferruginea</name>
    <dbReference type="NCBI Taxonomy" id="53367"/>
    <lineage>
        <taxon>Bacteria</taxon>
        <taxon>Bacillati</taxon>
        <taxon>Actinomycetota</taxon>
        <taxon>Actinomycetes</taxon>
        <taxon>Micromonosporales</taxon>
        <taxon>Micromonosporaceae</taxon>
        <taxon>Asanoa</taxon>
    </lineage>
</organism>
<evidence type="ECO:0000313" key="3">
    <source>
        <dbReference type="EMBL" id="REF94736.1"/>
    </source>
</evidence>
<keyword evidence="1" id="KW-0378">Hydrolase</keyword>
<dbReference type="SUPFAM" id="SSF53474">
    <property type="entry name" value="alpha/beta-Hydrolases"/>
    <property type="match status" value="1"/>
</dbReference>
<dbReference type="Gene3D" id="3.40.50.1820">
    <property type="entry name" value="alpha/beta hydrolase"/>
    <property type="match status" value="2"/>
</dbReference>
<name>A0A3D9ZBD4_9ACTN</name>
<dbReference type="InterPro" id="IPR029058">
    <property type="entry name" value="AB_hydrolase_fold"/>
</dbReference>
<comment type="caution">
    <text evidence="3">The sequence shown here is derived from an EMBL/GenBank/DDBJ whole genome shotgun (WGS) entry which is preliminary data.</text>
</comment>
<gene>
    <name evidence="3" type="ORF">DFJ67_0677</name>
</gene>
<sequence length="228" mass="24060">MTDYLYAGQVRLAYQRLAGPTGAVPMVLLHGGGGDGSTWDTLAPRFARHREVFVPELRGMGHSERTGPYSMTGFRDDLLALLDALALDRVVLVGHSLGGIVSLLATLAAPKRVAALVLEECPPPVPLGIAVPTGLPESAPYYDREVRPAVLAALNAPDPQWWDELAGIPVPVLVVAGGPESFLPQDAMARMAARIPAGELITIPAGHLVHPTEPDAFAAAVETFLAAR</sequence>
<accession>A0A3D9ZBD4</accession>
<evidence type="ECO:0000313" key="4">
    <source>
        <dbReference type="Proteomes" id="UP000256913"/>
    </source>
</evidence>
<proteinExistence type="predicted"/>
<evidence type="ECO:0000256" key="1">
    <source>
        <dbReference type="ARBA" id="ARBA00022801"/>
    </source>
</evidence>
<dbReference type="InterPro" id="IPR050266">
    <property type="entry name" value="AB_hydrolase_sf"/>
</dbReference>
<dbReference type="PANTHER" id="PTHR43798:SF31">
    <property type="entry name" value="AB HYDROLASE SUPERFAMILY PROTEIN YCLE"/>
    <property type="match status" value="1"/>
</dbReference>
<dbReference type="InterPro" id="IPR000073">
    <property type="entry name" value="AB_hydrolase_1"/>
</dbReference>
<dbReference type="AlphaFoldDB" id="A0A3D9ZBD4"/>
<dbReference type="PANTHER" id="PTHR43798">
    <property type="entry name" value="MONOACYLGLYCEROL LIPASE"/>
    <property type="match status" value="1"/>
</dbReference>
<dbReference type="GO" id="GO:0016020">
    <property type="term" value="C:membrane"/>
    <property type="evidence" value="ECO:0007669"/>
    <property type="project" value="TreeGrafter"/>
</dbReference>
<dbReference type="OrthoDB" id="63519at2"/>
<protein>
    <submittedName>
        <fullName evidence="3">Pimeloyl-ACP methyl ester carboxylesterase</fullName>
    </submittedName>
</protein>
<dbReference type="GO" id="GO:0016787">
    <property type="term" value="F:hydrolase activity"/>
    <property type="evidence" value="ECO:0007669"/>
    <property type="project" value="UniProtKB-KW"/>
</dbReference>
<feature type="domain" description="AB hydrolase-1" evidence="2">
    <location>
        <begin position="25"/>
        <end position="143"/>
    </location>
</feature>
<dbReference type="Proteomes" id="UP000256913">
    <property type="component" value="Unassembled WGS sequence"/>
</dbReference>